<feature type="compositionally biased region" description="Basic and acidic residues" evidence="8">
    <location>
        <begin position="469"/>
        <end position="479"/>
    </location>
</feature>
<evidence type="ECO:0000256" key="3">
    <source>
        <dbReference type="ARBA" id="ARBA00022530"/>
    </source>
</evidence>
<feature type="region of interest" description="Disordered" evidence="8">
    <location>
        <begin position="74"/>
        <end position="105"/>
    </location>
</feature>
<keyword evidence="3" id="KW-0272">Extracellular matrix</keyword>
<dbReference type="PANTHER" id="PTHR46792:SF2">
    <property type="entry name" value="COILED-COIL DOMAIN-CONTAINING PROTEIN 80"/>
    <property type="match status" value="1"/>
</dbReference>
<comment type="similarity">
    <text evidence="5">Belongs to the CCDC80 family.</text>
</comment>
<feature type="compositionally biased region" description="Polar residues" evidence="8">
    <location>
        <begin position="415"/>
        <end position="430"/>
    </location>
</feature>
<keyword evidence="4 9" id="KW-0732">Signal</keyword>
<feature type="region of interest" description="Disordered" evidence="8">
    <location>
        <begin position="410"/>
        <end position="430"/>
    </location>
</feature>
<accession>A0A6J2W2P1</accession>
<dbReference type="GO" id="GO:0010811">
    <property type="term" value="P:positive regulation of cell-substrate adhesion"/>
    <property type="evidence" value="ECO:0007669"/>
    <property type="project" value="TreeGrafter"/>
</dbReference>
<feature type="chain" id="PRO_5027078261" description="Coiled-coil domain-containing protein 80" evidence="9">
    <location>
        <begin position="21"/>
        <end position="901"/>
    </location>
</feature>
<comment type="subcellular location">
    <subcellularLocation>
        <location evidence="1">Secreted</location>
        <location evidence="1">Extracellular space</location>
        <location evidence="1">Extracellular matrix</location>
    </subcellularLocation>
</comment>
<evidence type="ECO:0000256" key="9">
    <source>
        <dbReference type="SAM" id="SignalP"/>
    </source>
</evidence>
<evidence type="ECO:0000256" key="2">
    <source>
        <dbReference type="ARBA" id="ARBA00022525"/>
    </source>
</evidence>
<dbReference type="GeneID" id="115819106"/>
<evidence type="ECO:0000256" key="6">
    <source>
        <dbReference type="ARBA" id="ARBA00038549"/>
    </source>
</evidence>
<feature type="region of interest" description="Disordered" evidence="8">
    <location>
        <begin position="295"/>
        <end position="377"/>
    </location>
</feature>
<reference evidence="12" key="1">
    <citation type="submission" date="2025-08" db="UniProtKB">
        <authorList>
            <consortium name="RefSeq"/>
        </authorList>
    </citation>
    <scope>IDENTIFICATION</scope>
</reference>
<evidence type="ECO:0000256" key="8">
    <source>
        <dbReference type="SAM" id="MobiDB-lite"/>
    </source>
</evidence>
<feature type="compositionally biased region" description="Basic residues" evidence="8">
    <location>
        <begin position="87"/>
        <end position="99"/>
    </location>
</feature>
<feature type="region of interest" description="Disordered" evidence="8">
    <location>
        <begin position="445"/>
        <end position="569"/>
    </location>
</feature>
<gene>
    <name evidence="12" type="primary">ccdc80l1</name>
</gene>
<dbReference type="RefSeq" id="XP_030638512.1">
    <property type="nucleotide sequence ID" value="XM_030782652.1"/>
</dbReference>
<evidence type="ECO:0000256" key="1">
    <source>
        <dbReference type="ARBA" id="ARBA00004498"/>
    </source>
</evidence>
<evidence type="ECO:0000256" key="7">
    <source>
        <dbReference type="ARBA" id="ARBA00039956"/>
    </source>
</evidence>
<feature type="domain" description="DUF4174" evidence="10">
    <location>
        <begin position="737"/>
        <end position="869"/>
    </location>
</feature>
<dbReference type="AlphaFoldDB" id="A0A6J2W2P1"/>
<dbReference type="Pfam" id="PF13778">
    <property type="entry name" value="DUF4174"/>
    <property type="match status" value="3"/>
</dbReference>
<protein>
    <recommendedName>
        <fullName evidence="7">Coiled-coil domain-containing protein 80</fullName>
    </recommendedName>
</protein>
<dbReference type="CTD" id="569128"/>
<dbReference type="InParanoid" id="A0A6J2W2P1"/>
<evidence type="ECO:0000256" key="4">
    <source>
        <dbReference type="ARBA" id="ARBA00022729"/>
    </source>
</evidence>
<dbReference type="OrthoDB" id="9898686at2759"/>
<feature type="compositionally biased region" description="Basic and acidic residues" evidence="8">
    <location>
        <begin position="507"/>
        <end position="569"/>
    </location>
</feature>
<proteinExistence type="inferred from homology"/>
<dbReference type="PANTHER" id="PTHR46792">
    <property type="entry name" value="COILED-COIL DOMAIN-CONTAINING PROTEIN 80"/>
    <property type="match status" value="1"/>
</dbReference>
<dbReference type="InterPro" id="IPR025232">
    <property type="entry name" value="DUF4174"/>
</dbReference>
<sequence>MMFIQMRWILFMLAWTSLNASDLRPHINKRMSESVHQALRHNTGKQLYLRSGVPQSAGDAATFPSSGNMPRLRAIQADQVPDSPRGLTRRVPRPRRPVQSKKPIQTSHVAAPELIPPRPAALAPVLAQASHSSVSSINVLASFAGRNRVLVISAPHESDGYYRLMMSLLKPDIYCEMAERHVQVIVMFHQQGEMGGQVRKVSNQGTITVEPLDPGLVPRLMGFLKFEEGKFGMVLLRKTLQVEERYPYPVRLEAVYETVDRTPMRRVEKARQKGFVQRCKAAGLEGQVVQSGGMGTAGFHPQVHDKTAGGNEGEEGTLQPTQRIRQQTATSRTTTERTTTARATKPTTAKPATTTTSTTKPSQPTTTRTTTFLPTTTTAANTTTVILPMTDKHGDLQTQPYWNPAALTTAEPHRQPSTRIRQNDHPNTVTYPSTTFEYTTYDRHKHPIQTDASPFGAETTQGYRRKPGKDRQSKLKNAERQSSNEPVGEDEAGETGKAVPIAKTGKIKPEKGEKKKNPDRPDKPSMRTKAEKKATKASKDADASPHGKNVEKKGMSFEGKDAAEKSTEKQLDPKKLLDTFLAYFERRRRLIVITAPNERERMYVQQRDEYLEQVCDMALRKISIITVFGPTGNSTMRIDHYQMEHDKPMRGLPDSDLINQDLITAFRKGLGMTHNEFYMVLTDFSIKVKQQYEVPIIMKAVFDYIDTFPTRIKEMEQQRKQGVLCKKEDKSRSLENFLSRFRWRRRLFVISTPNDEEWAYQQQLYAMNSQACNLGLRHISVMKLMGKNFEDMGGVLELYPINGTATVERQHLSASLVRDIRNYFQISPEYFSMLLVGKDGNVKSWYPSPMWSMSTIYDLIDSMQLRRQEMAIQLSLGMRCPEDEYGSHDGYHDGYHRGYGY</sequence>
<feature type="signal peptide" evidence="9">
    <location>
        <begin position="1"/>
        <end position="20"/>
    </location>
</feature>
<comment type="subunit">
    <text evidence="6">Binds to various extracellular matrix proteins.</text>
</comment>
<dbReference type="GO" id="GO:0005604">
    <property type="term" value="C:basement membrane"/>
    <property type="evidence" value="ECO:0007669"/>
    <property type="project" value="TreeGrafter"/>
</dbReference>
<evidence type="ECO:0000313" key="12">
    <source>
        <dbReference type="RefSeq" id="XP_030638512.1"/>
    </source>
</evidence>
<evidence type="ECO:0000313" key="11">
    <source>
        <dbReference type="Proteomes" id="UP000504632"/>
    </source>
</evidence>
<evidence type="ECO:0000256" key="5">
    <source>
        <dbReference type="ARBA" id="ARBA00038037"/>
    </source>
</evidence>
<evidence type="ECO:0000259" key="10">
    <source>
        <dbReference type="Pfam" id="PF13778"/>
    </source>
</evidence>
<feature type="compositionally biased region" description="Low complexity" evidence="8">
    <location>
        <begin position="325"/>
        <end position="377"/>
    </location>
</feature>
<dbReference type="FunCoup" id="A0A6J2W2P1">
    <property type="interactions" value="1"/>
</dbReference>
<name>A0A6J2W2P1_CHACN</name>
<feature type="domain" description="DUF4174" evidence="10">
    <location>
        <begin position="140"/>
        <end position="268"/>
    </location>
</feature>
<keyword evidence="2" id="KW-0964">Secreted</keyword>
<keyword evidence="11" id="KW-1185">Reference proteome</keyword>
<feature type="domain" description="DUF4174" evidence="10">
    <location>
        <begin position="580"/>
        <end position="714"/>
    </location>
</feature>
<dbReference type="Proteomes" id="UP000504632">
    <property type="component" value="Chromosome 8"/>
</dbReference>
<organism evidence="11 12">
    <name type="scientific">Chanos chanos</name>
    <name type="common">Milkfish</name>
    <name type="synonym">Mugil chanos</name>
    <dbReference type="NCBI Taxonomy" id="29144"/>
    <lineage>
        <taxon>Eukaryota</taxon>
        <taxon>Metazoa</taxon>
        <taxon>Chordata</taxon>
        <taxon>Craniata</taxon>
        <taxon>Vertebrata</taxon>
        <taxon>Euteleostomi</taxon>
        <taxon>Actinopterygii</taxon>
        <taxon>Neopterygii</taxon>
        <taxon>Teleostei</taxon>
        <taxon>Ostariophysi</taxon>
        <taxon>Gonorynchiformes</taxon>
        <taxon>Chanidae</taxon>
        <taxon>Chanos</taxon>
    </lineage>
</organism>
<dbReference type="GO" id="GO:0030198">
    <property type="term" value="P:extracellular matrix organization"/>
    <property type="evidence" value="ECO:0007669"/>
    <property type="project" value="TreeGrafter"/>
</dbReference>